<sequence length="403" mass="44552">MGPGIITGNVDNDIGGIATYSSAGASYGFKLLWILLLSTFSLAIVQEMTARLGTITGKGLGALIRENFGFRITFYVLLALLLTNFANTISEFAGIAAGTEIFGISRFWSVPIAALFIWFFSMRGNYRTIEKLLLIFCLFYVAYIFAGFLAKPVWSDVITSTLIPSFDLKDIGLVTMTITIIGTTIAPWMQFYQQSTVAEKHILIKQYKYEKLDTYLGSFLTNFVAFFIIVATGATLYKNGIRVTEASDAARALVPFAGKFASSLFAIGLINAGVMAGFVLPISTAYSISEGFGWQNGMGKKFKEAPRFYALFTILVFVSALVILFTKLNLIKVMLFSQTLNGILLPVILFFMLKLINDESIMGSHINTKYQNFVTIITIVSVSFLTILMLLLTFWPAIKVFIL</sequence>
<evidence type="ECO:0000256" key="3">
    <source>
        <dbReference type="ARBA" id="ARBA00022692"/>
    </source>
</evidence>
<reference evidence="8" key="1">
    <citation type="submission" date="2017-09" db="EMBL/GenBank/DDBJ databases">
        <title>Depth-based differentiation of microbial function through sediment-hosted aquifers and enrichment of novel symbionts in the deep terrestrial subsurface.</title>
        <authorList>
            <person name="Probst A.J."/>
            <person name="Ladd B."/>
            <person name="Jarett J.K."/>
            <person name="Geller-Mcgrath D.E."/>
            <person name="Sieber C.M.K."/>
            <person name="Emerson J.B."/>
            <person name="Anantharaman K."/>
            <person name="Thomas B.C."/>
            <person name="Malmstrom R."/>
            <person name="Stieglmeier M."/>
            <person name="Klingl A."/>
            <person name="Woyke T."/>
            <person name="Ryan C.M."/>
            <person name="Banfield J.F."/>
        </authorList>
    </citation>
    <scope>NUCLEOTIDE SEQUENCE [LARGE SCALE GENOMIC DNA]</scope>
</reference>
<dbReference type="GO" id="GO:0005384">
    <property type="term" value="F:manganese ion transmembrane transporter activity"/>
    <property type="evidence" value="ECO:0007669"/>
    <property type="project" value="TreeGrafter"/>
</dbReference>
<evidence type="ECO:0000256" key="6">
    <source>
        <dbReference type="SAM" id="Phobius"/>
    </source>
</evidence>
<comment type="caution">
    <text evidence="7">The sequence shown here is derived from an EMBL/GenBank/DDBJ whole genome shotgun (WGS) entry which is preliminary data.</text>
</comment>
<evidence type="ECO:0000313" key="7">
    <source>
        <dbReference type="EMBL" id="PIT97497.1"/>
    </source>
</evidence>
<keyword evidence="5 6" id="KW-0472">Membrane</keyword>
<gene>
    <name evidence="7" type="ORF">COT77_01165</name>
</gene>
<name>A0A2M6WXK0_9BACT</name>
<dbReference type="PANTHER" id="PTHR11706">
    <property type="entry name" value="SOLUTE CARRIER PROTEIN FAMILY 11 MEMBER"/>
    <property type="match status" value="1"/>
</dbReference>
<dbReference type="AlphaFoldDB" id="A0A2M6WXK0"/>
<keyword evidence="2" id="KW-0813">Transport</keyword>
<organism evidence="7 8">
    <name type="scientific">Candidatus Berkelbacteria bacterium CG10_big_fil_rev_8_21_14_0_10_41_12</name>
    <dbReference type="NCBI Taxonomy" id="1974513"/>
    <lineage>
        <taxon>Bacteria</taxon>
        <taxon>Candidatus Berkelbacteria</taxon>
    </lineage>
</organism>
<feature type="transmembrane region" description="Helical" evidence="6">
    <location>
        <begin position="31"/>
        <end position="48"/>
    </location>
</feature>
<comment type="subcellular location">
    <subcellularLocation>
        <location evidence="1">Membrane</location>
        <topology evidence="1">Multi-pass membrane protein</topology>
    </subcellularLocation>
</comment>
<dbReference type="Proteomes" id="UP000228596">
    <property type="component" value="Unassembled WGS sequence"/>
</dbReference>
<dbReference type="EMBL" id="PEZV01000008">
    <property type="protein sequence ID" value="PIT97497.1"/>
    <property type="molecule type" value="Genomic_DNA"/>
</dbReference>
<proteinExistence type="predicted"/>
<protein>
    <submittedName>
        <fullName evidence="7">Mn transporter</fullName>
    </submittedName>
</protein>
<evidence type="ECO:0000256" key="5">
    <source>
        <dbReference type="ARBA" id="ARBA00023136"/>
    </source>
</evidence>
<dbReference type="GO" id="GO:0005886">
    <property type="term" value="C:plasma membrane"/>
    <property type="evidence" value="ECO:0007669"/>
    <property type="project" value="TreeGrafter"/>
</dbReference>
<evidence type="ECO:0000313" key="8">
    <source>
        <dbReference type="Proteomes" id="UP000228596"/>
    </source>
</evidence>
<dbReference type="NCBIfam" id="NF037982">
    <property type="entry name" value="Nramp_1"/>
    <property type="match status" value="1"/>
</dbReference>
<accession>A0A2M6WXK0</accession>
<keyword evidence="3 6" id="KW-0812">Transmembrane</keyword>
<feature type="transmembrane region" description="Helical" evidence="6">
    <location>
        <begin position="171"/>
        <end position="191"/>
    </location>
</feature>
<feature type="transmembrane region" description="Helical" evidence="6">
    <location>
        <begin position="132"/>
        <end position="151"/>
    </location>
</feature>
<evidence type="ECO:0000256" key="2">
    <source>
        <dbReference type="ARBA" id="ARBA00022448"/>
    </source>
</evidence>
<feature type="transmembrane region" description="Helical" evidence="6">
    <location>
        <begin position="373"/>
        <end position="398"/>
    </location>
</feature>
<dbReference type="Pfam" id="PF01566">
    <property type="entry name" value="Nramp"/>
    <property type="match status" value="1"/>
</dbReference>
<feature type="transmembrane region" description="Helical" evidence="6">
    <location>
        <begin position="264"/>
        <end position="288"/>
    </location>
</feature>
<evidence type="ECO:0000256" key="4">
    <source>
        <dbReference type="ARBA" id="ARBA00022989"/>
    </source>
</evidence>
<dbReference type="GO" id="GO:0034755">
    <property type="term" value="P:iron ion transmembrane transport"/>
    <property type="evidence" value="ECO:0007669"/>
    <property type="project" value="TreeGrafter"/>
</dbReference>
<dbReference type="PANTHER" id="PTHR11706:SF33">
    <property type="entry name" value="NATURAL RESISTANCE-ASSOCIATED MACROPHAGE PROTEIN 2"/>
    <property type="match status" value="1"/>
</dbReference>
<dbReference type="GO" id="GO:0015086">
    <property type="term" value="F:cadmium ion transmembrane transporter activity"/>
    <property type="evidence" value="ECO:0007669"/>
    <property type="project" value="TreeGrafter"/>
</dbReference>
<evidence type="ECO:0000256" key="1">
    <source>
        <dbReference type="ARBA" id="ARBA00004141"/>
    </source>
</evidence>
<feature type="transmembrane region" description="Helical" evidence="6">
    <location>
        <begin position="308"/>
        <end position="328"/>
    </location>
</feature>
<feature type="transmembrane region" description="Helical" evidence="6">
    <location>
        <begin position="68"/>
        <end position="89"/>
    </location>
</feature>
<dbReference type="InterPro" id="IPR001046">
    <property type="entry name" value="NRAMP_fam"/>
</dbReference>
<feature type="transmembrane region" description="Helical" evidence="6">
    <location>
        <begin position="212"/>
        <end position="237"/>
    </location>
</feature>
<keyword evidence="4 6" id="KW-1133">Transmembrane helix</keyword>
<feature type="transmembrane region" description="Helical" evidence="6">
    <location>
        <begin position="334"/>
        <end position="353"/>
    </location>
</feature>
<feature type="transmembrane region" description="Helical" evidence="6">
    <location>
        <begin position="101"/>
        <end position="120"/>
    </location>
</feature>